<evidence type="ECO:0000313" key="1">
    <source>
        <dbReference type="EMBL" id="KDN60295.1"/>
    </source>
</evidence>
<dbReference type="Proteomes" id="UP000027238">
    <property type="component" value="Unassembled WGS sequence"/>
</dbReference>
<dbReference type="AlphaFoldDB" id="A0A066X2R6"/>
<name>A0A066X2R6_COLSU</name>
<dbReference type="OrthoDB" id="10029320at2759"/>
<dbReference type="HOGENOM" id="CLU_2305922_0_0_1"/>
<reference evidence="2" key="1">
    <citation type="journal article" date="2014" name="Genome Announc.">
        <title>Draft genome sequence of Colletotrichum sublineola, a destructive pathogen of cultivated sorghum.</title>
        <authorList>
            <person name="Baroncelli R."/>
            <person name="Sanz-Martin J.M."/>
            <person name="Rech G.E."/>
            <person name="Sukno S.A."/>
            <person name="Thon M.R."/>
        </authorList>
    </citation>
    <scope>NUCLEOTIDE SEQUENCE [LARGE SCALE GENOMIC DNA]</scope>
    <source>
        <strain evidence="2">TX430BB</strain>
    </source>
</reference>
<sequence length="100" mass="11290">MSLYALHNIAPVWMSNKFPHKLDREMDEASRVVRKITLNAVRKRMDLMQSGEKAPHDFLTEVTLSEKFDAQECADKLGPKGCTGEHFAKAEMRCVVAALV</sequence>
<comment type="caution">
    <text evidence="1">The sequence shown here is derived from an EMBL/GenBank/DDBJ whole genome shotgun (WGS) entry which is preliminary data.</text>
</comment>
<protein>
    <submittedName>
        <fullName evidence="1">Uncharacterized protein</fullName>
    </submittedName>
</protein>
<proteinExistence type="predicted"/>
<organism evidence="1 2">
    <name type="scientific">Colletotrichum sublineola</name>
    <name type="common">Sorghum anthracnose fungus</name>
    <dbReference type="NCBI Taxonomy" id="1173701"/>
    <lineage>
        <taxon>Eukaryota</taxon>
        <taxon>Fungi</taxon>
        <taxon>Dikarya</taxon>
        <taxon>Ascomycota</taxon>
        <taxon>Pezizomycotina</taxon>
        <taxon>Sordariomycetes</taxon>
        <taxon>Hypocreomycetidae</taxon>
        <taxon>Glomerellales</taxon>
        <taxon>Glomerellaceae</taxon>
        <taxon>Colletotrichum</taxon>
        <taxon>Colletotrichum graminicola species complex</taxon>
    </lineage>
</organism>
<dbReference type="EMBL" id="JMSE01001530">
    <property type="protein sequence ID" value="KDN60295.1"/>
    <property type="molecule type" value="Genomic_DNA"/>
</dbReference>
<gene>
    <name evidence="1" type="ORF">CSUB01_09021</name>
</gene>
<accession>A0A066X2R6</accession>
<keyword evidence="2" id="KW-1185">Reference proteome</keyword>
<evidence type="ECO:0000313" key="2">
    <source>
        <dbReference type="Proteomes" id="UP000027238"/>
    </source>
</evidence>